<evidence type="ECO:0000313" key="3">
    <source>
        <dbReference type="Proteomes" id="UP000509327"/>
    </source>
</evidence>
<dbReference type="EMBL" id="CP054614">
    <property type="protein sequence ID" value="QKS56259.1"/>
    <property type="molecule type" value="Genomic_DNA"/>
</dbReference>
<accession>A0ABX6Q232</accession>
<dbReference type="SUPFAM" id="SSF55383">
    <property type="entry name" value="Copper amine oxidase, domain N"/>
    <property type="match status" value="1"/>
</dbReference>
<dbReference type="Proteomes" id="UP000509327">
    <property type="component" value="Chromosome"/>
</dbReference>
<name>A0ABX6Q232_PAEBA</name>
<keyword evidence="3" id="KW-1185">Reference proteome</keyword>
<gene>
    <name evidence="2" type="ORF">HUB98_07815</name>
</gene>
<dbReference type="InterPro" id="IPR036582">
    <property type="entry name" value="Mao_N_sf"/>
</dbReference>
<evidence type="ECO:0000259" key="1">
    <source>
        <dbReference type="Pfam" id="PF07833"/>
    </source>
</evidence>
<evidence type="ECO:0000313" key="2">
    <source>
        <dbReference type="EMBL" id="QKS56259.1"/>
    </source>
</evidence>
<dbReference type="Gene3D" id="3.30.457.10">
    <property type="entry name" value="Copper amine oxidase-like, N-terminal domain"/>
    <property type="match status" value="1"/>
</dbReference>
<reference evidence="2 3" key="1">
    <citation type="submission" date="2020-06" db="EMBL/GenBank/DDBJ databases">
        <title>Complete genome of Paenibacillus barcinonensis KACC11450.</title>
        <authorList>
            <person name="Kim M."/>
            <person name="Park Y.-J."/>
            <person name="Shin J.-H."/>
        </authorList>
    </citation>
    <scope>NUCLEOTIDE SEQUENCE [LARGE SCALE GENOMIC DNA]</scope>
    <source>
        <strain evidence="2 3">KACC11450</strain>
    </source>
</reference>
<organism evidence="2 3">
    <name type="scientific">Paenibacillus barcinonensis</name>
    <dbReference type="NCBI Taxonomy" id="198119"/>
    <lineage>
        <taxon>Bacteria</taxon>
        <taxon>Bacillati</taxon>
        <taxon>Bacillota</taxon>
        <taxon>Bacilli</taxon>
        <taxon>Bacillales</taxon>
        <taxon>Paenibacillaceae</taxon>
        <taxon>Paenibacillus</taxon>
    </lineage>
</organism>
<sequence length="80" mass="8746">MSICSTSIYAAGETPRASISVNDEELDFDAIIAYSGVSMVPFREIFEKYDMKVIWDNSSKTVTASSQDGDVVLKLSEDGL</sequence>
<dbReference type="RefSeq" id="WP_174812136.1">
    <property type="nucleotide sequence ID" value="NZ_CP054614.1"/>
</dbReference>
<proteinExistence type="predicted"/>
<protein>
    <recommendedName>
        <fullName evidence="1">Copper amine oxidase-like N-terminal domain-containing protein</fullName>
    </recommendedName>
</protein>
<dbReference type="Pfam" id="PF07833">
    <property type="entry name" value="Cu_amine_oxidN1"/>
    <property type="match status" value="1"/>
</dbReference>
<feature type="domain" description="Copper amine oxidase-like N-terminal" evidence="1">
    <location>
        <begin position="21"/>
        <end position="76"/>
    </location>
</feature>
<dbReference type="InterPro" id="IPR012854">
    <property type="entry name" value="Cu_amine_oxidase-like_N"/>
</dbReference>